<dbReference type="KEGG" id="smo:SELMODRAFT_414024"/>
<dbReference type="Proteomes" id="UP000001514">
    <property type="component" value="Unassembled WGS sequence"/>
</dbReference>
<organism evidence="2">
    <name type="scientific">Selaginella moellendorffii</name>
    <name type="common">Spikemoss</name>
    <dbReference type="NCBI Taxonomy" id="88036"/>
    <lineage>
        <taxon>Eukaryota</taxon>
        <taxon>Viridiplantae</taxon>
        <taxon>Streptophyta</taxon>
        <taxon>Embryophyta</taxon>
        <taxon>Tracheophyta</taxon>
        <taxon>Lycopodiopsida</taxon>
        <taxon>Selaginellales</taxon>
        <taxon>Selaginellaceae</taxon>
        <taxon>Selaginella</taxon>
    </lineage>
</organism>
<keyword evidence="2" id="KW-1185">Reference proteome</keyword>
<reference evidence="1 2" key="1">
    <citation type="journal article" date="2011" name="Science">
        <title>The Selaginella genome identifies genetic changes associated with the evolution of vascular plants.</title>
        <authorList>
            <person name="Banks J.A."/>
            <person name="Nishiyama T."/>
            <person name="Hasebe M."/>
            <person name="Bowman J.L."/>
            <person name="Gribskov M."/>
            <person name="dePamphilis C."/>
            <person name="Albert V.A."/>
            <person name="Aono N."/>
            <person name="Aoyama T."/>
            <person name="Ambrose B.A."/>
            <person name="Ashton N.W."/>
            <person name="Axtell M.J."/>
            <person name="Barker E."/>
            <person name="Barker M.S."/>
            <person name="Bennetzen J.L."/>
            <person name="Bonawitz N.D."/>
            <person name="Chapple C."/>
            <person name="Cheng C."/>
            <person name="Correa L.G."/>
            <person name="Dacre M."/>
            <person name="DeBarry J."/>
            <person name="Dreyer I."/>
            <person name="Elias M."/>
            <person name="Engstrom E.M."/>
            <person name="Estelle M."/>
            <person name="Feng L."/>
            <person name="Finet C."/>
            <person name="Floyd S.K."/>
            <person name="Frommer W.B."/>
            <person name="Fujita T."/>
            <person name="Gramzow L."/>
            <person name="Gutensohn M."/>
            <person name="Harholt J."/>
            <person name="Hattori M."/>
            <person name="Heyl A."/>
            <person name="Hirai T."/>
            <person name="Hiwatashi Y."/>
            <person name="Ishikawa M."/>
            <person name="Iwata M."/>
            <person name="Karol K.G."/>
            <person name="Koehler B."/>
            <person name="Kolukisaoglu U."/>
            <person name="Kubo M."/>
            <person name="Kurata T."/>
            <person name="Lalonde S."/>
            <person name="Li K."/>
            <person name="Li Y."/>
            <person name="Litt A."/>
            <person name="Lyons E."/>
            <person name="Manning G."/>
            <person name="Maruyama T."/>
            <person name="Michael T.P."/>
            <person name="Mikami K."/>
            <person name="Miyazaki S."/>
            <person name="Morinaga S."/>
            <person name="Murata T."/>
            <person name="Mueller-Roeber B."/>
            <person name="Nelson D.R."/>
            <person name="Obara M."/>
            <person name="Oguri Y."/>
            <person name="Olmstead R.G."/>
            <person name="Onodera N."/>
            <person name="Petersen B.L."/>
            <person name="Pils B."/>
            <person name="Prigge M."/>
            <person name="Rensing S.A."/>
            <person name="Riano-Pachon D.M."/>
            <person name="Roberts A.W."/>
            <person name="Sato Y."/>
            <person name="Scheller H.V."/>
            <person name="Schulz B."/>
            <person name="Schulz C."/>
            <person name="Shakirov E.V."/>
            <person name="Shibagaki N."/>
            <person name="Shinohara N."/>
            <person name="Shippen D.E."/>
            <person name="Soerensen I."/>
            <person name="Sotooka R."/>
            <person name="Sugimoto N."/>
            <person name="Sugita M."/>
            <person name="Sumikawa N."/>
            <person name="Tanurdzic M."/>
            <person name="Theissen G."/>
            <person name="Ulvskov P."/>
            <person name="Wakazuki S."/>
            <person name="Weng J.K."/>
            <person name="Willats W.W."/>
            <person name="Wipf D."/>
            <person name="Wolf P.G."/>
            <person name="Yang L."/>
            <person name="Zimmer A.D."/>
            <person name="Zhu Q."/>
            <person name="Mitros T."/>
            <person name="Hellsten U."/>
            <person name="Loque D."/>
            <person name="Otillar R."/>
            <person name="Salamov A."/>
            <person name="Schmutz J."/>
            <person name="Shapiro H."/>
            <person name="Lindquist E."/>
            <person name="Lucas S."/>
            <person name="Rokhsar D."/>
            <person name="Grigoriev I.V."/>
        </authorList>
    </citation>
    <scope>NUCLEOTIDE SEQUENCE [LARGE SCALE GENOMIC DNA]</scope>
</reference>
<sequence length="143" mass="16139">MEFDYFVVSKEDHSGKAGLVNEAKDLFDSIGGNSSNPADKEVELTTTGQWFRMIYDVKLGVVPPKVSRSLRIKLPSQTYFRVAVMVARENDEIPTGLHLDVRDLEPQAAFYISEENGTFYLTDANDNTFKSSRMLPDEKLVVK</sequence>
<dbReference type="HOGENOM" id="CLU_123069_0_0_1"/>
<evidence type="ECO:0000313" key="1">
    <source>
        <dbReference type="EMBL" id="EFJ25225.1"/>
    </source>
</evidence>
<gene>
    <name evidence="1" type="ORF">SELMODRAFT_414024</name>
</gene>
<protein>
    <submittedName>
        <fullName evidence="1">Uncharacterized protein</fullName>
    </submittedName>
</protein>
<dbReference type="Gramene" id="EFJ25225">
    <property type="protein sequence ID" value="EFJ25225"/>
    <property type="gene ID" value="SELMODRAFT_414024"/>
</dbReference>
<name>D8RRD6_SELML</name>
<dbReference type="AlphaFoldDB" id="D8RRD6"/>
<dbReference type="InParanoid" id="D8RRD6"/>
<accession>D8RRD6</accession>
<dbReference type="EMBL" id="GL377587">
    <property type="protein sequence ID" value="EFJ25225.1"/>
    <property type="molecule type" value="Genomic_DNA"/>
</dbReference>
<proteinExistence type="predicted"/>
<evidence type="ECO:0000313" key="2">
    <source>
        <dbReference type="Proteomes" id="UP000001514"/>
    </source>
</evidence>